<accession>A0A370GG70</accession>
<organism evidence="2 3">
    <name type="scientific">Falsibacillus pallidus</name>
    <dbReference type="NCBI Taxonomy" id="493781"/>
    <lineage>
        <taxon>Bacteria</taxon>
        <taxon>Bacillati</taxon>
        <taxon>Bacillota</taxon>
        <taxon>Bacilli</taxon>
        <taxon>Bacillales</taxon>
        <taxon>Bacillaceae</taxon>
        <taxon>Falsibacillus</taxon>
    </lineage>
</organism>
<evidence type="ECO:0000259" key="1">
    <source>
        <dbReference type="PROSITE" id="PS51819"/>
    </source>
</evidence>
<proteinExistence type="predicted"/>
<dbReference type="AlphaFoldDB" id="A0A370GG70"/>
<reference evidence="2 3" key="1">
    <citation type="submission" date="2018-07" db="EMBL/GenBank/DDBJ databases">
        <title>Genomic Encyclopedia of Type Strains, Phase IV (KMG-IV): sequencing the most valuable type-strain genomes for metagenomic binning, comparative biology and taxonomic classification.</title>
        <authorList>
            <person name="Goeker M."/>
        </authorList>
    </citation>
    <scope>NUCLEOTIDE SEQUENCE [LARGE SCALE GENOMIC DNA]</scope>
    <source>
        <strain evidence="2 3">DSM 25281</strain>
    </source>
</reference>
<dbReference type="RefSeq" id="WP_114745692.1">
    <property type="nucleotide sequence ID" value="NZ_QQAY01000005.1"/>
</dbReference>
<feature type="domain" description="VOC" evidence="1">
    <location>
        <begin position="2"/>
        <end position="120"/>
    </location>
</feature>
<name>A0A370GG70_9BACI</name>
<protein>
    <submittedName>
        <fullName evidence="2">Glyoxalase/bleomycin resistance protein/dioxygenase superfamily protein</fullName>
    </submittedName>
</protein>
<dbReference type="OrthoDB" id="9814858at2"/>
<evidence type="ECO:0000313" key="2">
    <source>
        <dbReference type="EMBL" id="RDI42310.1"/>
    </source>
</evidence>
<keyword evidence="2" id="KW-0223">Dioxygenase</keyword>
<dbReference type="InterPro" id="IPR029068">
    <property type="entry name" value="Glyas_Bleomycin-R_OHBP_Dase"/>
</dbReference>
<keyword evidence="3" id="KW-1185">Reference proteome</keyword>
<dbReference type="GO" id="GO:0051213">
    <property type="term" value="F:dioxygenase activity"/>
    <property type="evidence" value="ECO:0007669"/>
    <property type="project" value="UniProtKB-KW"/>
</dbReference>
<evidence type="ECO:0000313" key="3">
    <source>
        <dbReference type="Proteomes" id="UP000255326"/>
    </source>
</evidence>
<gene>
    <name evidence="2" type="ORF">DFR59_105151</name>
</gene>
<dbReference type="PROSITE" id="PS51819">
    <property type="entry name" value="VOC"/>
    <property type="match status" value="1"/>
</dbReference>
<dbReference type="Gene3D" id="3.10.180.10">
    <property type="entry name" value="2,3-Dihydroxybiphenyl 1,2-Dioxygenase, domain 1"/>
    <property type="match status" value="1"/>
</dbReference>
<comment type="caution">
    <text evidence="2">The sequence shown here is derived from an EMBL/GenBank/DDBJ whole genome shotgun (WGS) entry which is preliminary data.</text>
</comment>
<dbReference type="EMBL" id="QQAY01000005">
    <property type="protein sequence ID" value="RDI42310.1"/>
    <property type="molecule type" value="Genomic_DNA"/>
</dbReference>
<dbReference type="SUPFAM" id="SSF54593">
    <property type="entry name" value="Glyoxalase/Bleomycin resistance protein/Dihydroxybiphenyl dioxygenase"/>
    <property type="match status" value="1"/>
</dbReference>
<dbReference type="Pfam" id="PF13669">
    <property type="entry name" value="Glyoxalase_4"/>
    <property type="match status" value="1"/>
</dbReference>
<sequence>MKWHHGGIQVKSLIEAIRFYEGFFGFETVGSLNLTGEKIIFMQREGILIELIEGTEGKEDDCRESGVHMAWEVDDLEKWIKELAEKNLFPSEGPIWLKDLDGRTVFYTGCNGETIELMECSQHIF</sequence>
<dbReference type="Proteomes" id="UP000255326">
    <property type="component" value="Unassembled WGS sequence"/>
</dbReference>
<dbReference type="InterPro" id="IPR037523">
    <property type="entry name" value="VOC_core"/>
</dbReference>
<keyword evidence="2" id="KW-0560">Oxidoreductase</keyword>